<keyword evidence="2" id="KW-1185">Reference proteome</keyword>
<dbReference type="HOGENOM" id="CLU_2224372_0_0_1"/>
<dbReference type="GeneID" id="24105622"/>
<dbReference type="RefSeq" id="XP_012186343.1">
    <property type="nucleotide sequence ID" value="XM_012330953.1"/>
</dbReference>
<keyword evidence="1" id="KW-0328">Glycosyltransferase</keyword>
<evidence type="ECO:0000313" key="1">
    <source>
        <dbReference type="EMBL" id="GAC92756.1"/>
    </source>
</evidence>
<dbReference type="GO" id="GO:0016757">
    <property type="term" value="F:glycosyltransferase activity"/>
    <property type="evidence" value="ECO:0007669"/>
    <property type="project" value="UniProtKB-KW"/>
</dbReference>
<dbReference type="EMBL" id="DF238768">
    <property type="protein sequence ID" value="GAC92756.1"/>
    <property type="molecule type" value="Genomic_DNA"/>
</dbReference>
<protein>
    <submittedName>
        <fullName evidence="1">Dolichyl-phosphate-mannose-protein mannosyltransferase</fullName>
    </submittedName>
</protein>
<gene>
    <name evidence="1" type="ORF">PHSY_000311</name>
</gene>
<accession>R9NW97</accession>
<dbReference type="Proteomes" id="UP000014071">
    <property type="component" value="Unassembled WGS sequence"/>
</dbReference>
<organism evidence="1 2">
    <name type="scientific">Pseudozyma hubeiensis (strain SY62)</name>
    <name type="common">Yeast</name>
    <dbReference type="NCBI Taxonomy" id="1305764"/>
    <lineage>
        <taxon>Eukaryota</taxon>
        <taxon>Fungi</taxon>
        <taxon>Dikarya</taxon>
        <taxon>Basidiomycota</taxon>
        <taxon>Ustilaginomycotina</taxon>
        <taxon>Ustilaginomycetes</taxon>
        <taxon>Ustilaginales</taxon>
        <taxon>Ustilaginaceae</taxon>
        <taxon>Pseudozyma</taxon>
    </lineage>
</organism>
<sequence length="106" mass="11527">MSNRQYGVDLADSRIMGPAAALQLPSAAVGLVGGDEDESVRRNVPSTQPDVTVERRTMKDAMRIPLRHSQTARVTVTARNLNVTCEFVLPTCAFCIGNEYKSSVCN</sequence>
<name>R9NW97_PSEHS</name>
<reference evidence="2" key="1">
    <citation type="journal article" date="2013" name="Genome Announc.">
        <title>Draft genome sequence of the basidiomycetous yeast-like fungus Pseudozyma hubeiensis SY62, which produces an abundant amount of the biosurfactant mannosylerythritol lipids.</title>
        <authorList>
            <person name="Konishi M."/>
            <person name="Hatada Y."/>
            <person name="Horiuchi J."/>
        </authorList>
    </citation>
    <scope>NUCLEOTIDE SEQUENCE [LARGE SCALE GENOMIC DNA]</scope>
    <source>
        <strain evidence="2">SY62</strain>
    </source>
</reference>
<proteinExistence type="predicted"/>
<dbReference type="AlphaFoldDB" id="R9NW97"/>
<keyword evidence="1" id="KW-0808">Transferase</keyword>
<evidence type="ECO:0000313" key="2">
    <source>
        <dbReference type="Proteomes" id="UP000014071"/>
    </source>
</evidence>